<evidence type="ECO:0000256" key="4">
    <source>
        <dbReference type="ARBA" id="ARBA00023125"/>
    </source>
</evidence>
<dbReference type="GO" id="GO:0008270">
    <property type="term" value="F:zinc ion binding"/>
    <property type="evidence" value="ECO:0007669"/>
    <property type="project" value="InterPro"/>
</dbReference>
<dbReference type="Gene3D" id="4.10.240.10">
    <property type="entry name" value="Zn(2)-C6 fungal-type DNA-binding domain"/>
    <property type="match status" value="1"/>
</dbReference>
<dbReference type="STRING" id="2060905.A0A2B7WXE9"/>
<evidence type="ECO:0000256" key="6">
    <source>
        <dbReference type="ARBA" id="ARBA00023242"/>
    </source>
</evidence>
<dbReference type="EMBL" id="PDNC01000074">
    <property type="protein sequence ID" value="PGH01260.1"/>
    <property type="molecule type" value="Genomic_DNA"/>
</dbReference>
<dbReference type="CDD" id="cd00067">
    <property type="entry name" value="GAL4"/>
    <property type="match status" value="1"/>
</dbReference>
<feature type="compositionally biased region" description="Polar residues" evidence="7">
    <location>
        <begin position="98"/>
        <end position="109"/>
    </location>
</feature>
<name>A0A2B7WXE9_9EURO</name>
<evidence type="ECO:0000313" key="9">
    <source>
        <dbReference type="EMBL" id="PGH01260.1"/>
    </source>
</evidence>
<evidence type="ECO:0000256" key="7">
    <source>
        <dbReference type="SAM" id="MobiDB-lite"/>
    </source>
</evidence>
<dbReference type="SUPFAM" id="SSF57701">
    <property type="entry name" value="Zn2/Cys6 DNA-binding domain"/>
    <property type="match status" value="1"/>
</dbReference>
<organism evidence="9 10">
    <name type="scientific">Blastomyces parvus</name>
    <dbReference type="NCBI Taxonomy" id="2060905"/>
    <lineage>
        <taxon>Eukaryota</taxon>
        <taxon>Fungi</taxon>
        <taxon>Dikarya</taxon>
        <taxon>Ascomycota</taxon>
        <taxon>Pezizomycotina</taxon>
        <taxon>Eurotiomycetes</taxon>
        <taxon>Eurotiomycetidae</taxon>
        <taxon>Onygenales</taxon>
        <taxon>Ajellomycetaceae</taxon>
        <taxon>Blastomyces</taxon>
    </lineage>
</organism>
<reference evidence="9 10" key="1">
    <citation type="submission" date="2017-10" db="EMBL/GenBank/DDBJ databases">
        <title>Comparative genomics in systemic dimorphic fungi from Ajellomycetaceae.</title>
        <authorList>
            <person name="Munoz J.F."/>
            <person name="Mcewen J.G."/>
            <person name="Clay O.K."/>
            <person name="Cuomo C.A."/>
        </authorList>
    </citation>
    <scope>NUCLEOTIDE SEQUENCE [LARGE SCALE GENOMIC DNA]</scope>
    <source>
        <strain evidence="9 10">UAMH130</strain>
    </source>
</reference>
<dbReference type="PROSITE" id="PS50048">
    <property type="entry name" value="ZN2_CY6_FUNGAL_2"/>
    <property type="match status" value="1"/>
</dbReference>
<keyword evidence="3" id="KW-0805">Transcription regulation</keyword>
<evidence type="ECO:0000256" key="5">
    <source>
        <dbReference type="ARBA" id="ARBA00023163"/>
    </source>
</evidence>
<feature type="region of interest" description="Disordered" evidence="7">
    <location>
        <begin position="87"/>
        <end position="145"/>
    </location>
</feature>
<evidence type="ECO:0000256" key="2">
    <source>
        <dbReference type="ARBA" id="ARBA00022833"/>
    </source>
</evidence>
<feature type="compositionally biased region" description="Polar residues" evidence="7">
    <location>
        <begin position="117"/>
        <end position="145"/>
    </location>
</feature>
<keyword evidence="5" id="KW-0804">Transcription</keyword>
<keyword evidence="4" id="KW-0238">DNA-binding</keyword>
<feature type="domain" description="Zn(2)-C6 fungal-type" evidence="8">
    <location>
        <begin position="29"/>
        <end position="59"/>
    </location>
</feature>
<keyword evidence="1" id="KW-0479">Metal-binding</keyword>
<dbReference type="Proteomes" id="UP000224080">
    <property type="component" value="Unassembled WGS sequence"/>
</dbReference>
<evidence type="ECO:0000313" key="10">
    <source>
        <dbReference type="Proteomes" id="UP000224080"/>
    </source>
</evidence>
<protein>
    <recommendedName>
        <fullName evidence="8">Zn(2)-C6 fungal-type domain-containing protein</fullName>
    </recommendedName>
</protein>
<keyword evidence="10" id="KW-1185">Reference proteome</keyword>
<keyword evidence="2" id="KW-0862">Zinc</keyword>
<dbReference type="PRINTS" id="PR00755">
    <property type="entry name" value="AFLATOXINBRP"/>
</dbReference>
<evidence type="ECO:0000256" key="3">
    <source>
        <dbReference type="ARBA" id="ARBA00023015"/>
    </source>
</evidence>
<dbReference type="AlphaFoldDB" id="A0A2B7WXE9"/>
<accession>A0A2B7WXE9</accession>
<dbReference type="SMART" id="SM00066">
    <property type="entry name" value="GAL4"/>
    <property type="match status" value="1"/>
</dbReference>
<dbReference type="OrthoDB" id="2943660at2759"/>
<feature type="region of interest" description="Disordered" evidence="7">
    <location>
        <begin position="1"/>
        <end position="21"/>
    </location>
</feature>
<sequence length="426" mass="46421">MVETERFPAPPGESGLSHKPKERAKYRMSCDRCQNIKVRCNKDKPACSRCIQKGFSCVYSPMSRIGRPRKFGRILSADDAHVEHTFAISDSHQEQSDSRSTTRVINTPEMNAEVRHSSTSASPEMDPNNNSTGNNTQEADVSQLGRDSSTVFDGAFCRPGMNISASHYSNGATTIHSETNLGTPTSMFVQTPRAENSSRLEAECYVTILSQTTKLEQSLIIATGPPPIDLLLKAESDLRALNHSLSTCKGHGRNVRGCLMSDRPISLALALLAERIVTMLEETFQLAAERATTGSSAIEDQSGNALPATSARRLERSFRGILNLPCVFPVPADNVDMRIGNQVVDGIVKARALKKILQLRIRKLMGVLEWAKKLTYTQVGADFRAGPLDWGNSTAVMADAAGLLIEDLIRRLAALQGGLTLMGGDF</sequence>
<evidence type="ECO:0000259" key="8">
    <source>
        <dbReference type="PROSITE" id="PS50048"/>
    </source>
</evidence>
<keyword evidence="6" id="KW-0539">Nucleus</keyword>
<comment type="caution">
    <text evidence="9">The sequence shown here is derived from an EMBL/GenBank/DDBJ whole genome shotgun (WGS) entry which is preliminary data.</text>
</comment>
<dbReference type="Pfam" id="PF00172">
    <property type="entry name" value="Zn_clus"/>
    <property type="match status" value="1"/>
</dbReference>
<dbReference type="GO" id="GO:0003677">
    <property type="term" value="F:DNA binding"/>
    <property type="evidence" value="ECO:0007669"/>
    <property type="project" value="UniProtKB-KW"/>
</dbReference>
<gene>
    <name evidence="9" type="ORF">GX51_05315</name>
</gene>
<dbReference type="InterPro" id="IPR036864">
    <property type="entry name" value="Zn2-C6_fun-type_DNA-bd_sf"/>
</dbReference>
<dbReference type="InterPro" id="IPR001138">
    <property type="entry name" value="Zn2Cys6_DnaBD"/>
</dbReference>
<dbReference type="GO" id="GO:0000981">
    <property type="term" value="F:DNA-binding transcription factor activity, RNA polymerase II-specific"/>
    <property type="evidence" value="ECO:0007669"/>
    <property type="project" value="InterPro"/>
</dbReference>
<evidence type="ECO:0000256" key="1">
    <source>
        <dbReference type="ARBA" id="ARBA00022723"/>
    </source>
</evidence>
<proteinExistence type="predicted"/>
<dbReference type="PANTHER" id="PTHR47660">
    <property type="entry name" value="TRANSCRIPTION FACTOR WITH C2H2 AND ZN(2)-CYS(6) DNA BINDING DOMAIN (EUROFUNG)-RELATED-RELATED"/>
    <property type="match status" value="1"/>
</dbReference>